<dbReference type="SMART" id="SM00791">
    <property type="entry name" value="Agglutinin"/>
    <property type="match status" value="2"/>
</dbReference>
<dbReference type="InterPro" id="IPR055267">
    <property type="entry name" value="Aerolysin-like_C"/>
</dbReference>
<dbReference type="SUPFAM" id="SSF56973">
    <property type="entry name" value="Aerolisin/ETX pore-forming domain"/>
    <property type="match status" value="1"/>
</dbReference>
<accession>A0A314UFP6</accession>
<protein>
    <recommendedName>
        <fullName evidence="3">Agglutinin domain-containing protein</fullName>
    </recommendedName>
</protein>
<dbReference type="Gene3D" id="2.170.15.10">
    <property type="entry name" value="Proaerolysin, chain A, domain 3"/>
    <property type="match status" value="1"/>
</dbReference>
<feature type="domain" description="Agglutinin" evidence="3">
    <location>
        <begin position="161"/>
        <end position="298"/>
    </location>
</feature>
<evidence type="ECO:0000259" key="3">
    <source>
        <dbReference type="SMART" id="SM00791"/>
    </source>
</evidence>
<keyword evidence="5" id="KW-1185">Reference proteome</keyword>
<organism evidence="4 5">
    <name type="scientific">Prunus yedoensis var. nudiflora</name>
    <dbReference type="NCBI Taxonomy" id="2094558"/>
    <lineage>
        <taxon>Eukaryota</taxon>
        <taxon>Viridiplantae</taxon>
        <taxon>Streptophyta</taxon>
        <taxon>Embryophyta</taxon>
        <taxon>Tracheophyta</taxon>
        <taxon>Spermatophyta</taxon>
        <taxon>Magnoliopsida</taxon>
        <taxon>eudicotyledons</taxon>
        <taxon>Gunneridae</taxon>
        <taxon>Pentapetalae</taxon>
        <taxon>rosids</taxon>
        <taxon>fabids</taxon>
        <taxon>Rosales</taxon>
        <taxon>Rosaceae</taxon>
        <taxon>Amygdaloideae</taxon>
        <taxon>Amygdaleae</taxon>
        <taxon>Prunus</taxon>
    </lineage>
</organism>
<comment type="caution">
    <text evidence="4">The sequence shown here is derived from an EMBL/GenBank/DDBJ whole genome shotgun (WGS) entry which is preliminary data.</text>
</comment>
<dbReference type="PANTHER" id="PTHR39244">
    <property type="entry name" value="NATTERIN-4"/>
    <property type="match status" value="1"/>
</dbReference>
<keyword evidence="2" id="KW-1015">Disulfide bond</keyword>
<evidence type="ECO:0000313" key="5">
    <source>
        <dbReference type="Proteomes" id="UP000250321"/>
    </source>
</evidence>
<sequence length="471" mass="53387">MVATLPRYIVCKSRYNAQYLSYVKEDVQIHGFLKFSGEEVLSPYAKFQVEMAKGGNGLVHIRCCYNNKYWVRWSDHHYWIVAGADEPEEDQSKWTCTLFEPVYVDDKDPAQGVRFRHVQLGHYACLWRVAPPQDSCLFAGSLAPDQDLCDAYLIVDWETLLALPKHVAFKGDNGKYLSASSFNGYPFLQFSSNDIGQSSVANEVFSNGDGSVRIKSDLSGRFWRRSPNWIWADSNLDGNESDKDMLFWPIKLDNDNKVALRNLGNDNFCVRLTTDGFDSCLNAGHPSIIKEARMELEELVVSRSIYNVNFRLLDSRIYGQRVITMATGDAVNQTQEQNTIDLKLSYKDTRSTTWNSSVSMKMGIKTNVETGVPLIAKGEIEISTEFGTEFQWGKTDTSESEVETVYKVVVPPMSMVKVSLMATRGSCDVPFSYTQRDTLTNGKQVTHTMDDGVYSGVNSYNFKYETKQERL</sequence>
<evidence type="ECO:0000256" key="1">
    <source>
        <dbReference type="ARBA" id="ARBA00009831"/>
    </source>
</evidence>
<dbReference type="InterPro" id="IPR053237">
    <property type="entry name" value="Natterin_C"/>
</dbReference>
<dbReference type="Pfam" id="PF01117">
    <property type="entry name" value="Aerolysin"/>
    <property type="match status" value="1"/>
</dbReference>
<dbReference type="InterPro" id="IPR036242">
    <property type="entry name" value="Agglutinin_dom_sf"/>
</dbReference>
<dbReference type="Gene3D" id="2.80.10.50">
    <property type="match status" value="2"/>
</dbReference>
<dbReference type="CDD" id="cd20216">
    <property type="entry name" value="PFM_HFR-2-like"/>
    <property type="match status" value="1"/>
</dbReference>
<comment type="similarity">
    <text evidence="1">Belongs to the aerolysin family.</text>
</comment>
<feature type="domain" description="Agglutinin" evidence="3">
    <location>
        <begin position="3"/>
        <end position="156"/>
    </location>
</feature>
<dbReference type="SUPFAM" id="SSF50382">
    <property type="entry name" value="Agglutinin"/>
    <property type="match status" value="2"/>
</dbReference>
<evidence type="ECO:0000313" key="4">
    <source>
        <dbReference type="EMBL" id="PQM36353.1"/>
    </source>
</evidence>
<evidence type="ECO:0000256" key="2">
    <source>
        <dbReference type="ARBA" id="ARBA00023157"/>
    </source>
</evidence>
<dbReference type="EMBL" id="PJQY01003556">
    <property type="protein sequence ID" value="PQM36353.1"/>
    <property type="molecule type" value="Genomic_DNA"/>
</dbReference>
<dbReference type="AlphaFoldDB" id="A0A314UFP6"/>
<dbReference type="InterPro" id="IPR008998">
    <property type="entry name" value="Agglutinin"/>
</dbReference>
<dbReference type="OrthoDB" id="4948898at2759"/>
<gene>
    <name evidence="4" type="ORF">Pyn_38097</name>
</gene>
<proteinExistence type="inferred from homology"/>
<reference evidence="4 5" key="1">
    <citation type="submission" date="2018-02" db="EMBL/GenBank/DDBJ databases">
        <title>Draft genome of wild Prunus yedoensis var. nudiflora.</title>
        <authorList>
            <person name="Baek S."/>
            <person name="Kim J.-H."/>
            <person name="Choi K."/>
            <person name="Kim G.-B."/>
            <person name="Cho A."/>
            <person name="Jang H."/>
            <person name="Shin C.-H."/>
            <person name="Yu H.-J."/>
            <person name="Mun J.-H."/>
        </authorList>
    </citation>
    <scope>NUCLEOTIDE SEQUENCE [LARGE SCALE GENOMIC DNA]</scope>
    <source>
        <strain evidence="5">cv. Jeju island</strain>
        <tissue evidence="4">Leaf</tissue>
    </source>
</reference>
<dbReference type="PANTHER" id="PTHR39244:SF5">
    <property type="entry name" value="NATTERIN-3-LIKE"/>
    <property type="match status" value="1"/>
</dbReference>
<dbReference type="Pfam" id="PF07468">
    <property type="entry name" value="Agglutinin"/>
    <property type="match status" value="2"/>
</dbReference>
<dbReference type="Proteomes" id="UP000250321">
    <property type="component" value="Unassembled WGS sequence"/>
</dbReference>
<name>A0A314UFP6_PRUYE</name>
<dbReference type="CDD" id="cd00257">
    <property type="entry name" value="beta-trefoil_FSCN-like"/>
    <property type="match status" value="1"/>
</dbReference>